<dbReference type="InterPro" id="IPR043144">
    <property type="entry name" value="Mal/L-sulf/L-lact_DH-like_ah"/>
</dbReference>
<dbReference type="EMBL" id="UINC01019519">
    <property type="protein sequence ID" value="SVA82689.1"/>
    <property type="molecule type" value="Genomic_DNA"/>
</dbReference>
<keyword evidence="2" id="KW-0560">Oxidoreductase</keyword>
<dbReference type="Gene3D" id="3.30.1370.60">
    <property type="entry name" value="Hypothetical oxidoreductase yiak, domain 2"/>
    <property type="match status" value="1"/>
</dbReference>
<accession>A0A381Z0G2</accession>
<dbReference type="InterPro" id="IPR043143">
    <property type="entry name" value="Mal/L-sulf/L-lact_DH-like_NADP"/>
</dbReference>
<sequence>MQNTLQLDENEAWKLAFDALQQHQTSTENAKEVADALICAEIDGQSGHGLSRIPSYVQQLSSGKVDGNAKPAIVGSNGAVIRIDAKNGFAYPALSLAIKELTSYSKKYGIAVASISHSHHFGQAGRHVERLAESGLIGLMFGNTPKAIPPWGGSKALFGTNPIAFSSPRSKASPLVIDLSLSKVARGKVMLANQKNERIPQGWAIDEQGNPTSDAKKALAGAMLPIGDAKGSALALMIEILSAALTGSNFGFEASSFFDSKGDLPGVGQLLIAIDPNFFSGDVFSERVETIVSAILDQPSTRLPGNKRLEKRKWHEKTKKIALPQELYDEIAKLTK</sequence>
<gene>
    <name evidence="3" type="ORF">METZ01_LOCUS135543</name>
</gene>
<dbReference type="InterPro" id="IPR003767">
    <property type="entry name" value="Malate/L-lactate_DH-like"/>
</dbReference>
<reference evidence="3" key="1">
    <citation type="submission" date="2018-05" db="EMBL/GenBank/DDBJ databases">
        <authorList>
            <person name="Lanie J.A."/>
            <person name="Ng W.-L."/>
            <person name="Kazmierczak K.M."/>
            <person name="Andrzejewski T.M."/>
            <person name="Davidsen T.M."/>
            <person name="Wayne K.J."/>
            <person name="Tettelin H."/>
            <person name="Glass J.I."/>
            <person name="Rusch D."/>
            <person name="Podicherti R."/>
            <person name="Tsui H.-C.T."/>
            <person name="Winkler M.E."/>
        </authorList>
    </citation>
    <scope>NUCLEOTIDE SEQUENCE</scope>
</reference>
<comment type="similarity">
    <text evidence="1">Belongs to the LDH2/MDH2 oxidoreductase family.</text>
</comment>
<proteinExistence type="inferred from homology"/>
<dbReference type="PANTHER" id="PTHR11091:SF0">
    <property type="entry name" value="MALATE DEHYDROGENASE"/>
    <property type="match status" value="1"/>
</dbReference>
<dbReference type="InterPro" id="IPR036111">
    <property type="entry name" value="Mal/L-sulfo/L-lacto_DH-like_sf"/>
</dbReference>
<evidence type="ECO:0000256" key="2">
    <source>
        <dbReference type="ARBA" id="ARBA00023002"/>
    </source>
</evidence>
<organism evidence="3">
    <name type="scientific">marine metagenome</name>
    <dbReference type="NCBI Taxonomy" id="408172"/>
    <lineage>
        <taxon>unclassified sequences</taxon>
        <taxon>metagenomes</taxon>
        <taxon>ecological metagenomes</taxon>
    </lineage>
</organism>
<evidence type="ECO:0000256" key="1">
    <source>
        <dbReference type="ARBA" id="ARBA00006056"/>
    </source>
</evidence>
<dbReference type="Pfam" id="PF02615">
    <property type="entry name" value="Ldh_2"/>
    <property type="match status" value="1"/>
</dbReference>
<dbReference type="PANTHER" id="PTHR11091">
    <property type="entry name" value="OXIDOREDUCTASE-RELATED"/>
    <property type="match status" value="1"/>
</dbReference>
<name>A0A381Z0G2_9ZZZZ</name>
<dbReference type="SUPFAM" id="SSF89733">
    <property type="entry name" value="L-sulfolactate dehydrogenase-like"/>
    <property type="match status" value="1"/>
</dbReference>
<dbReference type="AlphaFoldDB" id="A0A381Z0G2"/>
<protein>
    <submittedName>
        <fullName evidence="3">Uncharacterized protein</fullName>
    </submittedName>
</protein>
<evidence type="ECO:0000313" key="3">
    <source>
        <dbReference type="EMBL" id="SVA82689.1"/>
    </source>
</evidence>
<dbReference type="Gene3D" id="1.10.1530.10">
    <property type="match status" value="1"/>
</dbReference>
<dbReference type="GO" id="GO:0016491">
    <property type="term" value="F:oxidoreductase activity"/>
    <property type="evidence" value="ECO:0007669"/>
    <property type="project" value="UniProtKB-KW"/>
</dbReference>